<name>N1PTH8_DOTSN</name>
<reference evidence="2" key="1">
    <citation type="journal article" date="2012" name="PLoS Genet.">
        <title>The genomes of the fungal plant pathogens Cladosporium fulvum and Dothistroma septosporum reveal adaptation to different hosts and lifestyles but also signatures of common ancestry.</title>
        <authorList>
            <person name="de Wit P.J.G.M."/>
            <person name="van der Burgt A."/>
            <person name="Oekmen B."/>
            <person name="Stergiopoulos I."/>
            <person name="Abd-Elsalam K.A."/>
            <person name="Aerts A.L."/>
            <person name="Bahkali A.H."/>
            <person name="Beenen H.G."/>
            <person name="Chettri P."/>
            <person name="Cox M.P."/>
            <person name="Datema E."/>
            <person name="de Vries R.P."/>
            <person name="Dhillon B."/>
            <person name="Ganley A.R."/>
            <person name="Griffiths S.A."/>
            <person name="Guo Y."/>
            <person name="Hamelin R.C."/>
            <person name="Henrissat B."/>
            <person name="Kabir M.S."/>
            <person name="Jashni M.K."/>
            <person name="Kema G."/>
            <person name="Klaubauf S."/>
            <person name="Lapidus A."/>
            <person name="Levasseur A."/>
            <person name="Lindquist E."/>
            <person name="Mehrabi R."/>
            <person name="Ohm R.A."/>
            <person name="Owen T.J."/>
            <person name="Salamov A."/>
            <person name="Schwelm A."/>
            <person name="Schijlen E."/>
            <person name="Sun H."/>
            <person name="van den Burg H.A."/>
            <person name="van Ham R.C.H.J."/>
            <person name="Zhang S."/>
            <person name="Goodwin S.B."/>
            <person name="Grigoriev I.V."/>
            <person name="Collemare J."/>
            <person name="Bradshaw R.E."/>
        </authorList>
    </citation>
    <scope>NUCLEOTIDE SEQUENCE [LARGE SCALE GENOMIC DNA]</scope>
    <source>
        <strain evidence="2">NZE10 / CBS 128990</strain>
    </source>
</reference>
<organism evidence="1 2">
    <name type="scientific">Dothistroma septosporum (strain NZE10 / CBS 128990)</name>
    <name type="common">Red band needle blight fungus</name>
    <name type="synonym">Mycosphaerella pini</name>
    <dbReference type="NCBI Taxonomy" id="675120"/>
    <lineage>
        <taxon>Eukaryota</taxon>
        <taxon>Fungi</taxon>
        <taxon>Dikarya</taxon>
        <taxon>Ascomycota</taxon>
        <taxon>Pezizomycotina</taxon>
        <taxon>Dothideomycetes</taxon>
        <taxon>Dothideomycetidae</taxon>
        <taxon>Mycosphaerellales</taxon>
        <taxon>Mycosphaerellaceae</taxon>
        <taxon>Dothistroma</taxon>
    </lineage>
</organism>
<sequence length="340" mass="38027">MRQMRHGGRGLQRHSSSWSTMDASKHCGQTVALCWKAIERQMPNIVPKTAAYTLSASFTRIADASDNPFEKRKFNNLEEGFGWMRYLRLESRQKYASNTRESAKCRWIHCTLKFPDYLQGNLWALSDDLKTVADSMRMLDKAIQRYTRFSKHGKNFALFAQTSRRQSVDDTKDVYPMLAPVPLLGLDDPRSAPTAQVPGGSRERLLVFKDVGACHTISIVVFLSPQDALAAIPAAPSSCTLRSRDALAPVMTSEVSSTHKAPCRARLLQQVTPILTAIACSQRPSLPAVGGQELVSFGDVSITLGWQPRRLRRSRDHTWAGPKRPSEAIDVRLAWLEDVT</sequence>
<dbReference type="AlphaFoldDB" id="N1PTH8"/>
<evidence type="ECO:0000313" key="2">
    <source>
        <dbReference type="Proteomes" id="UP000016933"/>
    </source>
</evidence>
<protein>
    <submittedName>
        <fullName evidence="1">Uncharacterized protein</fullName>
    </submittedName>
</protein>
<dbReference type="STRING" id="675120.N1PTH8"/>
<evidence type="ECO:0000313" key="1">
    <source>
        <dbReference type="EMBL" id="EME46682.1"/>
    </source>
</evidence>
<proteinExistence type="predicted"/>
<dbReference type="OrthoDB" id="5430750at2759"/>
<accession>N1PTH8</accession>
<dbReference type="eggNOG" id="ENOG502SIWG">
    <property type="taxonomic scope" value="Eukaryota"/>
</dbReference>
<reference evidence="1 2" key="2">
    <citation type="journal article" date="2012" name="PLoS Pathog.">
        <title>Diverse lifestyles and strategies of plant pathogenesis encoded in the genomes of eighteen Dothideomycetes fungi.</title>
        <authorList>
            <person name="Ohm R.A."/>
            <person name="Feau N."/>
            <person name="Henrissat B."/>
            <person name="Schoch C.L."/>
            <person name="Horwitz B.A."/>
            <person name="Barry K.W."/>
            <person name="Condon B.J."/>
            <person name="Copeland A.C."/>
            <person name="Dhillon B."/>
            <person name="Glaser F."/>
            <person name="Hesse C.N."/>
            <person name="Kosti I."/>
            <person name="LaButti K."/>
            <person name="Lindquist E.A."/>
            <person name="Lucas S."/>
            <person name="Salamov A.A."/>
            <person name="Bradshaw R.E."/>
            <person name="Ciuffetti L."/>
            <person name="Hamelin R.C."/>
            <person name="Kema G.H.J."/>
            <person name="Lawrence C."/>
            <person name="Scott J.A."/>
            <person name="Spatafora J.W."/>
            <person name="Turgeon B.G."/>
            <person name="de Wit P.J.G.M."/>
            <person name="Zhong S."/>
            <person name="Goodwin S.B."/>
            <person name="Grigoriev I.V."/>
        </authorList>
    </citation>
    <scope>NUCLEOTIDE SEQUENCE [LARGE SCALE GENOMIC DNA]</scope>
    <source>
        <strain evidence="2">NZE10 / CBS 128990</strain>
    </source>
</reference>
<gene>
    <name evidence="1" type="ORF">DOTSEDRAFT_70627</name>
</gene>
<dbReference type="HOGENOM" id="CLU_816420_0_0_1"/>
<keyword evidence="2" id="KW-1185">Reference proteome</keyword>
<dbReference type="EMBL" id="KB446537">
    <property type="protein sequence ID" value="EME46682.1"/>
    <property type="molecule type" value="Genomic_DNA"/>
</dbReference>
<dbReference type="Proteomes" id="UP000016933">
    <property type="component" value="Unassembled WGS sequence"/>
</dbReference>